<keyword evidence="13 18" id="KW-0472">Membrane</keyword>
<name>A0A7E6FCD0_9MOLL</name>
<accession>A0A7E6FCD0</accession>
<evidence type="ECO:0000313" key="20">
    <source>
        <dbReference type="Proteomes" id="UP000515154"/>
    </source>
</evidence>
<organism evidence="20 21">
    <name type="scientific">Octopus sinensis</name>
    <name type="common">East Asian common octopus</name>
    <dbReference type="NCBI Taxonomy" id="2607531"/>
    <lineage>
        <taxon>Eukaryota</taxon>
        <taxon>Metazoa</taxon>
        <taxon>Spiralia</taxon>
        <taxon>Lophotrochozoa</taxon>
        <taxon>Mollusca</taxon>
        <taxon>Cephalopoda</taxon>
        <taxon>Coleoidea</taxon>
        <taxon>Octopodiformes</taxon>
        <taxon>Octopoda</taxon>
        <taxon>Incirrata</taxon>
        <taxon>Octopodidae</taxon>
        <taxon>Octopus</taxon>
    </lineage>
</organism>
<dbReference type="GO" id="GO:0005789">
    <property type="term" value="C:endoplasmic reticulum membrane"/>
    <property type="evidence" value="ECO:0007669"/>
    <property type="project" value="UniProtKB-SubCell"/>
</dbReference>
<evidence type="ECO:0000259" key="19">
    <source>
        <dbReference type="PROSITE" id="PS50178"/>
    </source>
</evidence>
<evidence type="ECO:0000256" key="3">
    <source>
        <dbReference type="ARBA" id="ARBA00004477"/>
    </source>
</evidence>
<evidence type="ECO:0000256" key="1">
    <source>
        <dbReference type="ARBA" id="ARBA00004195"/>
    </source>
</evidence>
<evidence type="ECO:0000256" key="5">
    <source>
        <dbReference type="ARBA" id="ARBA00022475"/>
    </source>
</evidence>
<gene>
    <name evidence="21" type="primary">LOC115219800</name>
</gene>
<keyword evidence="8" id="KW-0967">Endosome</keyword>
<comment type="subcellular location">
    <subcellularLocation>
        <location evidence="2">Cell projection</location>
        <location evidence="2">Growth cone membrane</location>
        <topology evidence="2">Multi-pass membrane protein</topology>
    </subcellularLocation>
    <subcellularLocation>
        <location evidence="3">Endoplasmic reticulum membrane</location>
        <topology evidence="3">Multi-pass membrane protein</topology>
    </subcellularLocation>
    <subcellularLocation>
        <location evidence="1">Recycling endosome membrane</location>
        <topology evidence="1">Multi-pass membrane protein</topology>
    </subcellularLocation>
</comment>
<dbReference type="AlphaFoldDB" id="A0A7E6FCD0"/>
<keyword evidence="10" id="KW-0256">Endoplasmic reticulum</keyword>
<dbReference type="GO" id="GO:0071787">
    <property type="term" value="P:endoplasmic reticulum tubular network formation"/>
    <property type="evidence" value="ECO:0007669"/>
    <property type="project" value="InterPro"/>
</dbReference>
<evidence type="ECO:0000256" key="15">
    <source>
        <dbReference type="ARBA" id="ARBA00032025"/>
    </source>
</evidence>
<dbReference type="GO" id="GO:0055038">
    <property type="term" value="C:recycling endosome membrane"/>
    <property type="evidence" value="ECO:0007669"/>
    <property type="project" value="UniProtKB-SubCell"/>
</dbReference>
<feature type="transmembrane region" description="Helical" evidence="18">
    <location>
        <begin position="79"/>
        <end position="111"/>
    </location>
</feature>
<evidence type="ECO:0000256" key="8">
    <source>
        <dbReference type="ARBA" id="ARBA00022753"/>
    </source>
</evidence>
<evidence type="ECO:0000256" key="13">
    <source>
        <dbReference type="ARBA" id="ARBA00023136"/>
    </source>
</evidence>
<keyword evidence="9 16" id="KW-0863">Zinc-finger</keyword>
<evidence type="ECO:0000313" key="21">
    <source>
        <dbReference type="RefSeq" id="XP_036365406.1"/>
    </source>
</evidence>
<dbReference type="SMART" id="SM00064">
    <property type="entry name" value="FYVE"/>
    <property type="match status" value="1"/>
</dbReference>
<dbReference type="GO" id="GO:0008270">
    <property type="term" value="F:zinc ion binding"/>
    <property type="evidence" value="ECO:0007669"/>
    <property type="project" value="UniProtKB-KW"/>
</dbReference>
<dbReference type="PANTHER" id="PTHR14543:SF1">
    <property type="entry name" value="PROTRUDIN"/>
    <property type="match status" value="1"/>
</dbReference>
<evidence type="ECO:0000256" key="9">
    <source>
        <dbReference type="ARBA" id="ARBA00022771"/>
    </source>
</evidence>
<keyword evidence="7" id="KW-0479">Metal-binding</keyword>
<dbReference type="Proteomes" id="UP000515154">
    <property type="component" value="Linkage group LG15"/>
</dbReference>
<evidence type="ECO:0000256" key="12">
    <source>
        <dbReference type="ARBA" id="ARBA00022989"/>
    </source>
</evidence>
<keyword evidence="20" id="KW-1185">Reference proteome</keyword>
<keyword evidence="12 18" id="KW-1133">Transmembrane helix</keyword>
<dbReference type="PROSITE" id="PS50178">
    <property type="entry name" value="ZF_FYVE"/>
    <property type="match status" value="1"/>
</dbReference>
<sequence length="402" mass="46499">MFTYSLYILHHQVKEMNSVQKSTLLVREEKDGDREKVNSLDIANLVAEVERFTKLIEPVAFVIYALEDVRRWRNPNLTIALWICCNIGCFVLSKAAFFVLVSLLVVAVATLSLVHIHTRIFDTILPESHRECYLPGDNNGDEEICQNTVREFQYSLIQVNDFLIRCNEYLDSFYTILKWEEIGPSLRFHIEICSFLIFLTMFPARWNFILFFNWFFLGHEEMLKYISKKSQFFMAKWKDENELEVENPSSDPKVPEMDSNGQTEQVNSKKGENEESPEKEEISTSDGEFDFVNCDSVGYAENRHEPLPTKPGMVARLMELKKRRQYIASGACNACNVSFSSILKRRYYCRHCGNHFCAKCCAQKVPKSLFGATAPSAQTETVLVCNTCYNMLMKKEDKEKPS</sequence>
<reference evidence="21" key="1">
    <citation type="submission" date="2025-08" db="UniProtKB">
        <authorList>
            <consortium name="RefSeq"/>
        </authorList>
    </citation>
    <scope>IDENTIFICATION</scope>
</reference>
<evidence type="ECO:0000256" key="2">
    <source>
        <dbReference type="ARBA" id="ARBA00004460"/>
    </source>
</evidence>
<dbReference type="PANTHER" id="PTHR14543">
    <property type="entry name" value="PROTRUDIN"/>
    <property type="match status" value="1"/>
</dbReference>
<keyword evidence="14" id="KW-0966">Cell projection</keyword>
<evidence type="ECO:0000256" key="14">
    <source>
        <dbReference type="ARBA" id="ARBA00023273"/>
    </source>
</evidence>
<dbReference type="SUPFAM" id="SSF57903">
    <property type="entry name" value="FYVE/PHD zinc finger"/>
    <property type="match status" value="1"/>
</dbReference>
<dbReference type="InterPro" id="IPR011011">
    <property type="entry name" value="Znf_FYVE_PHD"/>
</dbReference>
<evidence type="ECO:0000256" key="16">
    <source>
        <dbReference type="PROSITE-ProRule" id="PRU00091"/>
    </source>
</evidence>
<dbReference type="RefSeq" id="XP_036365406.1">
    <property type="nucleotide sequence ID" value="XM_036509513.1"/>
</dbReference>
<dbReference type="GO" id="GO:0071782">
    <property type="term" value="C:endoplasmic reticulum tubular network"/>
    <property type="evidence" value="ECO:0007669"/>
    <property type="project" value="TreeGrafter"/>
</dbReference>
<evidence type="ECO:0000256" key="6">
    <source>
        <dbReference type="ARBA" id="ARBA00022692"/>
    </source>
</evidence>
<dbReference type="InterPro" id="IPR000306">
    <property type="entry name" value="Znf_FYVE"/>
</dbReference>
<feature type="region of interest" description="Disordered" evidence="17">
    <location>
        <begin position="244"/>
        <end position="285"/>
    </location>
</feature>
<evidence type="ECO:0000256" key="11">
    <source>
        <dbReference type="ARBA" id="ARBA00022833"/>
    </source>
</evidence>
<evidence type="ECO:0000256" key="17">
    <source>
        <dbReference type="SAM" id="MobiDB-lite"/>
    </source>
</evidence>
<protein>
    <recommendedName>
        <fullName evidence="4">Protrudin</fullName>
    </recommendedName>
    <alternativeName>
        <fullName evidence="15">Zinc finger FYVE domain-containing protein 27</fullName>
    </alternativeName>
</protein>
<keyword evidence="11" id="KW-0862">Zinc</keyword>
<evidence type="ECO:0000256" key="4">
    <source>
        <dbReference type="ARBA" id="ARBA00015523"/>
    </source>
</evidence>
<dbReference type="GO" id="GO:0016192">
    <property type="term" value="P:vesicle-mediated transport"/>
    <property type="evidence" value="ECO:0007669"/>
    <property type="project" value="InterPro"/>
</dbReference>
<evidence type="ECO:0000256" key="7">
    <source>
        <dbReference type="ARBA" id="ARBA00022723"/>
    </source>
</evidence>
<proteinExistence type="predicted"/>
<feature type="domain" description="FYVE-type" evidence="19">
    <location>
        <begin position="326"/>
        <end position="393"/>
    </location>
</feature>
<dbReference type="Pfam" id="PF01363">
    <property type="entry name" value="FYVE"/>
    <property type="match status" value="1"/>
</dbReference>
<evidence type="ECO:0000256" key="10">
    <source>
        <dbReference type="ARBA" id="ARBA00022824"/>
    </source>
</evidence>
<keyword evidence="6 18" id="KW-0812">Transmembrane</keyword>
<dbReference type="InterPro" id="IPR017455">
    <property type="entry name" value="Znf_FYVE-rel"/>
</dbReference>
<dbReference type="InterPro" id="IPR042405">
    <property type="entry name" value="Protrudin"/>
</dbReference>
<dbReference type="GO" id="GO:0032584">
    <property type="term" value="C:growth cone membrane"/>
    <property type="evidence" value="ECO:0007669"/>
    <property type="project" value="UniProtKB-SubCell"/>
</dbReference>
<dbReference type="GO" id="GO:0072659">
    <property type="term" value="P:protein localization to plasma membrane"/>
    <property type="evidence" value="ECO:0007669"/>
    <property type="project" value="InterPro"/>
</dbReference>
<dbReference type="InterPro" id="IPR013083">
    <property type="entry name" value="Znf_RING/FYVE/PHD"/>
</dbReference>
<dbReference type="CDD" id="cd15723">
    <property type="entry name" value="FYVE_protrudin"/>
    <property type="match status" value="1"/>
</dbReference>
<feature type="transmembrane region" description="Helical" evidence="18">
    <location>
        <begin position="195"/>
        <end position="217"/>
    </location>
</feature>
<dbReference type="Gene3D" id="3.30.40.10">
    <property type="entry name" value="Zinc/RING finger domain, C3HC4 (zinc finger)"/>
    <property type="match status" value="1"/>
</dbReference>
<keyword evidence="5" id="KW-1003">Cell membrane</keyword>
<evidence type="ECO:0000256" key="18">
    <source>
        <dbReference type="SAM" id="Phobius"/>
    </source>
</evidence>